<keyword evidence="4" id="KW-0564">Palmitate</keyword>
<dbReference type="EMBL" id="AP022853">
    <property type="protein sequence ID" value="BCB28093.1"/>
    <property type="molecule type" value="Genomic_DNA"/>
</dbReference>
<keyword evidence="2 6" id="KW-0732">Signal</keyword>
<evidence type="ECO:0000256" key="1">
    <source>
        <dbReference type="ARBA" id="ARBA00004459"/>
    </source>
</evidence>
<dbReference type="InterPro" id="IPR051407">
    <property type="entry name" value="Bact_OM_lipoprot/Surf_antigen"/>
</dbReference>
<dbReference type="PANTHER" id="PTHR35603:SF1">
    <property type="entry name" value="OUTER MEMBRANE LIPOPROTEIN SLYB"/>
    <property type="match status" value="1"/>
</dbReference>
<evidence type="ECO:0000256" key="4">
    <source>
        <dbReference type="ARBA" id="ARBA00023139"/>
    </source>
</evidence>
<feature type="signal peptide" evidence="6">
    <location>
        <begin position="1"/>
        <end position="21"/>
    </location>
</feature>
<evidence type="ECO:0000259" key="7">
    <source>
        <dbReference type="Pfam" id="PF05433"/>
    </source>
</evidence>
<dbReference type="InterPro" id="IPR008816">
    <property type="entry name" value="Gly_zipper_2TM_dom"/>
</dbReference>
<dbReference type="GO" id="GO:0009279">
    <property type="term" value="C:cell outer membrane"/>
    <property type="evidence" value="ECO:0007669"/>
    <property type="project" value="UniProtKB-SubCell"/>
</dbReference>
<proteinExistence type="predicted"/>
<sequence>MNKIKLVGALLVLAAALGGCASSMSGGAYSRSQARQTQEVQMGVVESVRQVQLEGTKTPVGTVAGAAVGGIAGSNIGGGKGSTVAAIIGAVAGGLAGSAIEEGVTKKPGLEITVTLDSGRMIAVTQEADEQFHPGERVRILTGGGVTRVTH</sequence>
<organism evidence="8 9">
    <name type="scientific">Sulfurimicrobium lacus</name>
    <dbReference type="NCBI Taxonomy" id="2715678"/>
    <lineage>
        <taxon>Bacteria</taxon>
        <taxon>Pseudomonadati</taxon>
        <taxon>Pseudomonadota</taxon>
        <taxon>Betaproteobacteria</taxon>
        <taxon>Nitrosomonadales</taxon>
        <taxon>Sulfuricellaceae</taxon>
        <taxon>Sulfurimicrobium</taxon>
    </lineage>
</organism>
<evidence type="ECO:0000256" key="2">
    <source>
        <dbReference type="ARBA" id="ARBA00022729"/>
    </source>
</evidence>
<evidence type="ECO:0000313" key="8">
    <source>
        <dbReference type="EMBL" id="BCB28093.1"/>
    </source>
</evidence>
<evidence type="ECO:0000256" key="6">
    <source>
        <dbReference type="SAM" id="SignalP"/>
    </source>
</evidence>
<feature type="domain" description="Glycine zipper 2TM" evidence="7">
    <location>
        <begin position="60"/>
        <end position="101"/>
    </location>
</feature>
<reference evidence="9" key="1">
    <citation type="submission" date="2020-03" db="EMBL/GenBank/DDBJ databases">
        <title>Complete genome sequence of sulfur-oxidizing bacterium skT11.</title>
        <authorList>
            <person name="Kanda M."/>
            <person name="Kojima H."/>
            <person name="Fukui M."/>
        </authorList>
    </citation>
    <scope>NUCLEOTIDE SEQUENCE [LARGE SCALE GENOMIC DNA]</scope>
    <source>
        <strain evidence="9">skT11</strain>
    </source>
</reference>
<evidence type="ECO:0000256" key="5">
    <source>
        <dbReference type="ARBA" id="ARBA00023288"/>
    </source>
</evidence>
<protein>
    <submittedName>
        <fullName evidence="8">Membrane protein</fullName>
    </submittedName>
</protein>
<dbReference type="PROSITE" id="PS51257">
    <property type="entry name" value="PROKAR_LIPOPROTEIN"/>
    <property type="match status" value="1"/>
</dbReference>
<name>A0A6F8VE44_9PROT</name>
<dbReference type="Pfam" id="PF05433">
    <property type="entry name" value="Rick_17kDa_Anti"/>
    <property type="match status" value="1"/>
</dbReference>
<dbReference type="RefSeq" id="WP_173066875.1">
    <property type="nucleotide sequence ID" value="NZ_AP022853.1"/>
</dbReference>
<keyword evidence="3" id="KW-0472">Membrane</keyword>
<gene>
    <name evidence="8" type="ORF">SKTS_29790</name>
</gene>
<keyword evidence="5" id="KW-0449">Lipoprotein</keyword>
<comment type="subcellular location">
    <subcellularLocation>
        <location evidence="1">Cell outer membrane</location>
        <topology evidence="1">Lipid-anchor</topology>
    </subcellularLocation>
</comment>
<keyword evidence="9" id="KW-1185">Reference proteome</keyword>
<dbReference type="KEGG" id="slac:SKTS_29790"/>
<dbReference type="Proteomes" id="UP000502260">
    <property type="component" value="Chromosome"/>
</dbReference>
<accession>A0A6F8VE44</accession>
<dbReference type="AlphaFoldDB" id="A0A6F8VE44"/>
<feature type="chain" id="PRO_5026054341" evidence="6">
    <location>
        <begin position="22"/>
        <end position="151"/>
    </location>
</feature>
<evidence type="ECO:0000313" key="9">
    <source>
        <dbReference type="Proteomes" id="UP000502260"/>
    </source>
</evidence>
<dbReference type="PANTHER" id="PTHR35603">
    <property type="match status" value="1"/>
</dbReference>
<evidence type="ECO:0000256" key="3">
    <source>
        <dbReference type="ARBA" id="ARBA00023136"/>
    </source>
</evidence>